<proteinExistence type="predicted"/>
<reference evidence="1 2" key="1">
    <citation type="submission" date="2014-08" db="EMBL/GenBank/DDBJ databases">
        <authorList>
            <person name="Wibberg D."/>
        </authorList>
    </citation>
    <scope>NUCLEOTIDE SEQUENCE [LARGE SCALE GENOMIC DNA]</scope>
    <source>
        <strain evidence="2">ING2-E5B</strain>
    </source>
</reference>
<accession>A0A098BZA0</accession>
<keyword evidence="2" id="KW-1185">Reference proteome</keyword>
<dbReference type="STRING" id="1562970.ING2E5B_1260"/>
<dbReference type="KEGG" id="pbt:ING2E5B_1260"/>
<name>A0A098BZA0_9BACT</name>
<dbReference type="SUPFAM" id="SSF55961">
    <property type="entry name" value="Bet v1-like"/>
    <property type="match status" value="1"/>
</dbReference>
<dbReference type="InterPro" id="IPR023393">
    <property type="entry name" value="START-like_dom_sf"/>
</dbReference>
<dbReference type="AlphaFoldDB" id="A0A098BZA0"/>
<dbReference type="Gene3D" id="3.30.530.20">
    <property type="match status" value="1"/>
</dbReference>
<evidence type="ECO:0000313" key="2">
    <source>
        <dbReference type="Proteomes" id="UP000032417"/>
    </source>
</evidence>
<gene>
    <name evidence="1" type="ORF">ING2E5B_1260</name>
</gene>
<protein>
    <recommendedName>
        <fullName evidence="3">Polyketide cyclase/dehydrase</fullName>
    </recommendedName>
</protein>
<dbReference type="Pfam" id="PF10604">
    <property type="entry name" value="Polyketide_cyc2"/>
    <property type="match status" value="1"/>
</dbReference>
<dbReference type="EMBL" id="LN515532">
    <property type="protein sequence ID" value="CEA16010.1"/>
    <property type="molecule type" value="Genomic_DNA"/>
</dbReference>
<dbReference type="Proteomes" id="UP000032417">
    <property type="component" value="Chromosome 1"/>
</dbReference>
<dbReference type="InterPro" id="IPR019587">
    <property type="entry name" value="Polyketide_cyclase/dehydratase"/>
</dbReference>
<organism evidence="1 2">
    <name type="scientific">Fermentimonas caenicola</name>
    <dbReference type="NCBI Taxonomy" id="1562970"/>
    <lineage>
        <taxon>Bacteria</taxon>
        <taxon>Pseudomonadati</taxon>
        <taxon>Bacteroidota</taxon>
        <taxon>Bacteroidia</taxon>
        <taxon>Bacteroidales</taxon>
        <taxon>Dysgonomonadaceae</taxon>
        <taxon>Fermentimonas</taxon>
    </lineage>
</organism>
<evidence type="ECO:0008006" key="3">
    <source>
        <dbReference type="Google" id="ProtNLM"/>
    </source>
</evidence>
<evidence type="ECO:0000313" key="1">
    <source>
        <dbReference type="EMBL" id="CEA16010.1"/>
    </source>
</evidence>
<dbReference type="OrthoDB" id="9807923at2"/>
<dbReference type="HOGENOM" id="CLU_069867_5_1_10"/>
<sequence>MIPINDNAPVKIEKRIEIEVPLEVVWEILTDINKWSEWNPNVKKAKLKGELLSGTSFDWIRDGAKITSTIHTIEPFRLFGWSGKAFGSYGIHNWKLENKNGTTEVISVESMEGLLMNIFRGFMKNNLETYMINWLNSLKREAEDQYYNV</sequence>